<evidence type="ECO:0000259" key="1">
    <source>
        <dbReference type="Pfam" id="PF09995"/>
    </source>
</evidence>
<dbReference type="Proteomes" id="UP000186919">
    <property type="component" value="Unassembled WGS sequence"/>
</dbReference>
<comment type="caution">
    <text evidence="2">The sequence shown here is derived from an EMBL/GenBank/DDBJ whole genome shotgun (WGS) entry which is preliminary data.</text>
</comment>
<gene>
    <name evidence="2" type="ORF">AWB85_13390</name>
</gene>
<dbReference type="InterPro" id="IPR018713">
    <property type="entry name" value="MPAB/Lcp_cat_dom"/>
</dbReference>
<dbReference type="RefSeq" id="WP_064632332.1">
    <property type="nucleotide sequence ID" value="NZ_LQYE01000030.1"/>
</dbReference>
<dbReference type="GO" id="GO:0016491">
    <property type="term" value="F:oxidoreductase activity"/>
    <property type="evidence" value="ECO:0007669"/>
    <property type="project" value="InterPro"/>
</dbReference>
<proteinExistence type="predicted"/>
<organism evidence="2 3">
    <name type="scientific">Mycobacteroides immunogenum</name>
    <dbReference type="NCBI Taxonomy" id="83262"/>
    <lineage>
        <taxon>Bacteria</taxon>
        <taxon>Bacillati</taxon>
        <taxon>Actinomycetota</taxon>
        <taxon>Actinomycetes</taxon>
        <taxon>Mycobacteriales</taxon>
        <taxon>Mycobacteriaceae</taxon>
        <taxon>Mycobacteroides</taxon>
    </lineage>
</organism>
<accession>A0A179V612</accession>
<evidence type="ECO:0000313" key="2">
    <source>
        <dbReference type="EMBL" id="OAT67154.1"/>
    </source>
</evidence>
<dbReference type="EMBL" id="LQYE01000030">
    <property type="protein sequence ID" value="OAT67154.1"/>
    <property type="molecule type" value="Genomic_DNA"/>
</dbReference>
<name>A0A179V612_9MYCO</name>
<sequence length="270" mass="30872">MKHSPARLVDLVNPASLLLPASNVIMQLSHPGVGYGVLESPVDSGNVYKHPFKRARTTGMFLAVATMGSRRDREVMRRGVDAVHRQVRSTPQSPVKYSAFDPELQLWVAACLYQYYVQAYESLHGPLDDETADEIYRDASRIGTALQVRAEAWPPDRDAFDDYWKRSLDELRIDEPVREHLLGVASFKMLPWPLNLAGRFNLFATKGFLPPRFRELLQVSWTGRDQRRFDALLSALRAVDRVVPEPLWTLSYAVLIWDMRLRERLGKPVV</sequence>
<feature type="domain" description="ER-bound oxygenase mpaB/mpaB'/Rubber oxygenase catalytic" evidence="1">
    <location>
        <begin position="15"/>
        <end position="238"/>
    </location>
</feature>
<dbReference type="PANTHER" id="PTHR36151:SF3">
    <property type="entry name" value="ER-BOUND OXYGENASE MPAB_MPAB'_RUBBER OXYGENASE CATALYTIC DOMAIN-CONTAINING PROTEIN"/>
    <property type="match status" value="1"/>
</dbReference>
<dbReference type="PANTHER" id="PTHR36151">
    <property type="entry name" value="BLR2777 PROTEIN"/>
    <property type="match status" value="1"/>
</dbReference>
<evidence type="ECO:0000313" key="3">
    <source>
        <dbReference type="Proteomes" id="UP000186919"/>
    </source>
</evidence>
<protein>
    <recommendedName>
        <fullName evidence="1">ER-bound oxygenase mpaB/mpaB'/Rubber oxygenase catalytic domain-containing protein</fullName>
    </recommendedName>
</protein>
<dbReference type="AlphaFoldDB" id="A0A179V612"/>
<dbReference type="Pfam" id="PF09995">
    <property type="entry name" value="MPAB_Lcp_cat"/>
    <property type="match status" value="1"/>
</dbReference>
<reference evidence="2 3" key="1">
    <citation type="submission" date="2016-01" db="EMBL/GenBank/DDBJ databases">
        <title>Mycobacterium immunogenum strain CD11_6 genome sequencing and assembly.</title>
        <authorList>
            <person name="Kaur G."/>
            <person name="Nair G.R."/>
            <person name="Mayilraj S."/>
        </authorList>
    </citation>
    <scope>NUCLEOTIDE SEQUENCE [LARGE SCALE GENOMIC DNA]</scope>
    <source>
        <strain evidence="2 3">CD11-6</strain>
    </source>
</reference>